<accession>A0A7X5Y4I1</accession>
<dbReference type="RefSeq" id="WP_168067403.1">
    <property type="nucleotide sequence ID" value="NZ_JAATJC010000001.1"/>
</dbReference>
<comment type="caution">
    <text evidence="1">The sequence shown here is derived from an EMBL/GenBank/DDBJ whole genome shotgun (WGS) entry which is preliminary data.</text>
</comment>
<evidence type="ECO:0000313" key="1">
    <source>
        <dbReference type="EMBL" id="NJC04605.1"/>
    </source>
</evidence>
<organism evidence="1 2">
    <name type="scientific">Sphingomonas kaistensis</name>
    <dbReference type="NCBI Taxonomy" id="298708"/>
    <lineage>
        <taxon>Bacteria</taxon>
        <taxon>Pseudomonadati</taxon>
        <taxon>Pseudomonadota</taxon>
        <taxon>Alphaproteobacteria</taxon>
        <taxon>Sphingomonadales</taxon>
        <taxon>Sphingomonadaceae</taxon>
        <taxon>Sphingomonas</taxon>
    </lineage>
</organism>
<proteinExistence type="predicted"/>
<sequence>MAFDAAVNLAVDALGSARTQSLPPATEEPEGIRRALWLRLHRVSKLIDGRAGLFGRSDFPLLRVLEELENLSYGEVGEVFRAPPLKPSQRHNRGKLAKLRLKALAWEKWLRSEQSLSALHSHMAVAAAFKTDWDAIRKWRASCVQILGPSLVKWSLEQAAKGNQPGYALLGDWKSALEYDGESYQQALRDEPPTRIA</sequence>
<reference evidence="1 2" key="1">
    <citation type="submission" date="2020-03" db="EMBL/GenBank/DDBJ databases">
        <title>Genomic Encyclopedia of Type Strains, Phase IV (KMG-IV): sequencing the most valuable type-strain genomes for metagenomic binning, comparative biology and taxonomic classification.</title>
        <authorList>
            <person name="Goeker M."/>
        </authorList>
    </citation>
    <scope>NUCLEOTIDE SEQUENCE [LARGE SCALE GENOMIC DNA]</scope>
    <source>
        <strain evidence="1 2">DSM 16846</strain>
    </source>
</reference>
<dbReference type="EMBL" id="JAATJC010000001">
    <property type="protein sequence ID" value="NJC04605.1"/>
    <property type="molecule type" value="Genomic_DNA"/>
</dbReference>
<name>A0A7X5Y4I1_9SPHN</name>
<protein>
    <submittedName>
        <fullName evidence="1">Uncharacterized protein</fullName>
    </submittedName>
</protein>
<keyword evidence="2" id="KW-1185">Reference proteome</keyword>
<gene>
    <name evidence="1" type="ORF">GGQ97_000398</name>
</gene>
<evidence type="ECO:0000313" key="2">
    <source>
        <dbReference type="Proteomes" id="UP000558192"/>
    </source>
</evidence>
<dbReference type="Proteomes" id="UP000558192">
    <property type="component" value="Unassembled WGS sequence"/>
</dbReference>
<dbReference type="AlphaFoldDB" id="A0A7X5Y4I1"/>